<dbReference type="AlphaFoldDB" id="A0A2M7B5X3"/>
<organism evidence="2 3">
    <name type="scientific">Candidatus Wolfebacteria bacterium CG03_land_8_20_14_0_80_40_12</name>
    <dbReference type="NCBI Taxonomy" id="1975069"/>
    <lineage>
        <taxon>Bacteria</taxon>
        <taxon>Candidatus Wolfeibacteriota</taxon>
    </lineage>
</organism>
<accession>A0A2M7B5X3</accession>
<name>A0A2M7B5X3_9BACT</name>
<sequence length="89" mass="9820">MKKGYIALISSIIISMLMLMISLTLSFTGFFSRINILNAEFKEISLRLAEACADMALLKLSENQSYQGNENIAINDKQCSILIIEAAGN</sequence>
<comment type="caution">
    <text evidence="2">The sequence shown here is derived from an EMBL/GenBank/DDBJ whole genome shotgun (WGS) entry which is preliminary data.</text>
</comment>
<dbReference type="Proteomes" id="UP000228949">
    <property type="component" value="Unassembled WGS sequence"/>
</dbReference>
<evidence type="ECO:0000313" key="3">
    <source>
        <dbReference type="Proteomes" id="UP000228949"/>
    </source>
</evidence>
<keyword evidence="1" id="KW-0472">Membrane</keyword>
<evidence type="ECO:0000256" key="1">
    <source>
        <dbReference type="SAM" id="Phobius"/>
    </source>
</evidence>
<feature type="transmembrane region" description="Helical" evidence="1">
    <location>
        <begin position="6"/>
        <end position="31"/>
    </location>
</feature>
<feature type="non-terminal residue" evidence="2">
    <location>
        <position position="89"/>
    </location>
</feature>
<gene>
    <name evidence="2" type="ORF">COS61_00990</name>
</gene>
<dbReference type="EMBL" id="PEVJ01000023">
    <property type="protein sequence ID" value="PIU98521.1"/>
    <property type="molecule type" value="Genomic_DNA"/>
</dbReference>
<evidence type="ECO:0000313" key="2">
    <source>
        <dbReference type="EMBL" id="PIU98521.1"/>
    </source>
</evidence>
<keyword evidence="1" id="KW-1133">Transmembrane helix</keyword>
<reference evidence="3" key="1">
    <citation type="submission" date="2017-09" db="EMBL/GenBank/DDBJ databases">
        <title>Depth-based differentiation of microbial function through sediment-hosted aquifers and enrichment of novel symbionts in the deep terrestrial subsurface.</title>
        <authorList>
            <person name="Probst A.J."/>
            <person name="Ladd B."/>
            <person name="Jarett J.K."/>
            <person name="Geller-Mcgrath D.E."/>
            <person name="Sieber C.M.K."/>
            <person name="Emerson J.B."/>
            <person name="Anantharaman K."/>
            <person name="Thomas B.C."/>
            <person name="Malmstrom R."/>
            <person name="Stieglmeier M."/>
            <person name="Klingl A."/>
            <person name="Woyke T."/>
            <person name="Ryan C.M."/>
            <person name="Banfield J.F."/>
        </authorList>
    </citation>
    <scope>NUCLEOTIDE SEQUENCE [LARGE SCALE GENOMIC DNA]</scope>
</reference>
<proteinExistence type="predicted"/>
<keyword evidence="1" id="KW-0812">Transmembrane</keyword>
<protein>
    <submittedName>
        <fullName evidence="2">Uncharacterized protein</fullName>
    </submittedName>
</protein>